<sequence>MSQSSSVVRRTATRITMLSGAALAAALVFSGCSAAPAPTDTGANSESTKTAAAAFELTDGWAKSGDGMTGVFGTLTNSGAKDLTLVSVASPAAKDIQLHETVTSGSTATMREIDGGFVIPAGGSFELVPGGNHIMFMDMPKPLVAGEEVELTLTFDDGSVGETSVLVKDYAGAQENYEDMEGMGEDASSMDHDGSSDTSGMTEGDSNE</sequence>
<feature type="region of interest" description="Disordered" evidence="1">
    <location>
        <begin position="176"/>
        <end position="208"/>
    </location>
</feature>
<dbReference type="EMBL" id="SNYA01000002">
    <property type="protein sequence ID" value="TDP94576.1"/>
    <property type="molecule type" value="Genomic_DNA"/>
</dbReference>
<dbReference type="PROSITE" id="PS51318">
    <property type="entry name" value="TAT"/>
    <property type="match status" value="1"/>
</dbReference>
<keyword evidence="4" id="KW-1185">Reference proteome</keyword>
<accession>A0A4R6S6Y9</accession>
<dbReference type="PANTHER" id="PTHR36302">
    <property type="entry name" value="BLR7088 PROTEIN"/>
    <property type="match status" value="1"/>
</dbReference>
<evidence type="ECO:0000256" key="1">
    <source>
        <dbReference type="SAM" id="MobiDB-lite"/>
    </source>
</evidence>
<dbReference type="Proteomes" id="UP000295601">
    <property type="component" value="Unassembled WGS sequence"/>
</dbReference>
<dbReference type="Gene3D" id="2.60.40.1890">
    <property type="entry name" value="PCu(A)C copper chaperone"/>
    <property type="match status" value="1"/>
</dbReference>
<name>A0A4R6S6Y9_9MICO</name>
<dbReference type="InterPro" id="IPR007410">
    <property type="entry name" value="LpqE-like"/>
</dbReference>
<keyword evidence="2" id="KW-0732">Signal</keyword>
<dbReference type="InterPro" id="IPR006311">
    <property type="entry name" value="TAT_signal"/>
</dbReference>
<dbReference type="InterPro" id="IPR058248">
    <property type="entry name" value="Lxx211020-like"/>
</dbReference>
<evidence type="ECO:0000256" key="2">
    <source>
        <dbReference type="SAM" id="SignalP"/>
    </source>
</evidence>
<dbReference type="RefSeq" id="WP_243642896.1">
    <property type="nucleotide sequence ID" value="NZ_JAOQNO010000001.1"/>
</dbReference>
<evidence type="ECO:0008006" key="5">
    <source>
        <dbReference type="Google" id="ProtNLM"/>
    </source>
</evidence>
<evidence type="ECO:0000313" key="4">
    <source>
        <dbReference type="Proteomes" id="UP000295601"/>
    </source>
</evidence>
<evidence type="ECO:0000313" key="3">
    <source>
        <dbReference type="EMBL" id="TDP94576.1"/>
    </source>
</evidence>
<reference evidence="3 4" key="1">
    <citation type="submission" date="2019-03" db="EMBL/GenBank/DDBJ databases">
        <title>Genomic analyses of the natural microbiome of Caenorhabditis elegans.</title>
        <authorList>
            <person name="Samuel B."/>
        </authorList>
    </citation>
    <scope>NUCLEOTIDE SEQUENCE [LARGE SCALE GENOMIC DNA]</scope>
    <source>
        <strain evidence="3 4">JUb18</strain>
    </source>
</reference>
<gene>
    <name evidence="3" type="ORF">EDF62_0996</name>
</gene>
<protein>
    <recommendedName>
        <fullName evidence="5">Copper(I)-binding protein</fullName>
    </recommendedName>
</protein>
<proteinExistence type="predicted"/>
<feature type="chain" id="PRO_5020322383" description="Copper(I)-binding protein" evidence="2">
    <location>
        <begin position="35"/>
        <end position="208"/>
    </location>
</feature>
<organism evidence="3 4">
    <name type="scientific">Leucobacter luti</name>
    <dbReference type="NCBI Taxonomy" id="340320"/>
    <lineage>
        <taxon>Bacteria</taxon>
        <taxon>Bacillati</taxon>
        <taxon>Actinomycetota</taxon>
        <taxon>Actinomycetes</taxon>
        <taxon>Micrococcales</taxon>
        <taxon>Microbacteriaceae</taxon>
        <taxon>Leucobacter</taxon>
    </lineage>
</organism>
<dbReference type="SUPFAM" id="SSF110087">
    <property type="entry name" value="DR1885-like metal-binding protein"/>
    <property type="match status" value="1"/>
</dbReference>
<feature type="signal peptide" evidence="2">
    <location>
        <begin position="1"/>
        <end position="34"/>
    </location>
</feature>
<dbReference type="Pfam" id="PF04314">
    <property type="entry name" value="PCuAC"/>
    <property type="match status" value="1"/>
</dbReference>
<comment type="caution">
    <text evidence="3">The sequence shown here is derived from an EMBL/GenBank/DDBJ whole genome shotgun (WGS) entry which is preliminary data.</text>
</comment>
<dbReference type="AlphaFoldDB" id="A0A4R6S6Y9"/>
<dbReference type="InterPro" id="IPR036182">
    <property type="entry name" value="PCuAC_sf"/>
</dbReference>
<dbReference type="PANTHER" id="PTHR36302:SF1">
    <property type="entry name" value="COPPER CHAPERONE PCU(A)C"/>
    <property type="match status" value="1"/>
</dbReference>